<feature type="transmembrane region" description="Helical" evidence="1">
    <location>
        <begin position="118"/>
        <end position="138"/>
    </location>
</feature>
<accession>A0A2U1Q3A0</accession>
<dbReference type="OrthoDB" id="1915303at2759"/>
<sequence>MGSNLVFDYKHLSDQLEPYKNIPQDLISSFRNYIDVVYESDLQDRFSKPMLWVGIYIALASLFCLPSMLADVAHGFRSRNIWFPCKYFTLNAASLSVIAVAIKIPMDLNDSIPDLADQAANIGSMSFMCTMIMMANLLPSLASIESKELVTNIAYITLF</sequence>
<reference evidence="2 3" key="1">
    <citation type="journal article" date="2018" name="Mol. Plant">
        <title>The genome of Artemisia annua provides insight into the evolution of Asteraceae family and artemisinin biosynthesis.</title>
        <authorList>
            <person name="Shen Q."/>
            <person name="Zhang L."/>
            <person name="Liao Z."/>
            <person name="Wang S."/>
            <person name="Yan T."/>
            <person name="Shi P."/>
            <person name="Liu M."/>
            <person name="Fu X."/>
            <person name="Pan Q."/>
            <person name="Wang Y."/>
            <person name="Lv Z."/>
            <person name="Lu X."/>
            <person name="Zhang F."/>
            <person name="Jiang W."/>
            <person name="Ma Y."/>
            <person name="Chen M."/>
            <person name="Hao X."/>
            <person name="Li L."/>
            <person name="Tang Y."/>
            <person name="Lv G."/>
            <person name="Zhou Y."/>
            <person name="Sun X."/>
            <person name="Brodelius P.E."/>
            <person name="Rose J.K.C."/>
            <person name="Tang K."/>
        </authorList>
    </citation>
    <scope>NUCLEOTIDE SEQUENCE [LARGE SCALE GENOMIC DNA]</scope>
    <source>
        <strain evidence="3">cv. Huhao1</strain>
        <tissue evidence="2">Leaf</tissue>
    </source>
</reference>
<feature type="transmembrane region" description="Helical" evidence="1">
    <location>
        <begin position="85"/>
        <end position="106"/>
    </location>
</feature>
<name>A0A2U1Q3A0_ARTAN</name>
<proteinExistence type="predicted"/>
<keyword evidence="1" id="KW-0812">Transmembrane</keyword>
<evidence type="ECO:0000313" key="2">
    <source>
        <dbReference type="EMBL" id="PWA92476.1"/>
    </source>
</evidence>
<evidence type="ECO:0000313" key="3">
    <source>
        <dbReference type="Proteomes" id="UP000245207"/>
    </source>
</evidence>
<feature type="transmembrane region" description="Helical" evidence="1">
    <location>
        <begin position="50"/>
        <end position="73"/>
    </location>
</feature>
<organism evidence="2 3">
    <name type="scientific">Artemisia annua</name>
    <name type="common">Sweet wormwood</name>
    <dbReference type="NCBI Taxonomy" id="35608"/>
    <lineage>
        <taxon>Eukaryota</taxon>
        <taxon>Viridiplantae</taxon>
        <taxon>Streptophyta</taxon>
        <taxon>Embryophyta</taxon>
        <taxon>Tracheophyta</taxon>
        <taxon>Spermatophyta</taxon>
        <taxon>Magnoliopsida</taxon>
        <taxon>eudicotyledons</taxon>
        <taxon>Gunneridae</taxon>
        <taxon>Pentapetalae</taxon>
        <taxon>asterids</taxon>
        <taxon>campanulids</taxon>
        <taxon>Asterales</taxon>
        <taxon>Asteraceae</taxon>
        <taxon>Asteroideae</taxon>
        <taxon>Anthemideae</taxon>
        <taxon>Artemisiinae</taxon>
        <taxon>Artemisia</taxon>
    </lineage>
</organism>
<gene>
    <name evidence="2" type="ORF">CTI12_AA006930</name>
</gene>
<dbReference type="Proteomes" id="UP000245207">
    <property type="component" value="Unassembled WGS sequence"/>
</dbReference>
<dbReference type="AlphaFoldDB" id="A0A2U1Q3A0"/>
<evidence type="ECO:0000256" key="1">
    <source>
        <dbReference type="SAM" id="Phobius"/>
    </source>
</evidence>
<dbReference type="EMBL" id="PKPP01000462">
    <property type="protein sequence ID" value="PWA92476.1"/>
    <property type="molecule type" value="Genomic_DNA"/>
</dbReference>
<dbReference type="PANTHER" id="PTHR35307">
    <property type="entry name" value="PROTEIN, PUTATIVE-RELATED"/>
    <property type="match status" value="1"/>
</dbReference>
<keyword evidence="1" id="KW-0472">Membrane</keyword>
<keyword evidence="3" id="KW-1185">Reference proteome</keyword>
<keyword evidence="1" id="KW-1133">Transmembrane helix</keyword>
<comment type="caution">
    <text evidence="2">The sequence shown here is derived from an EMBL/GenBank/DDBJ whole genome shotgun (WGS) entry which is preliminary data.</text>
</comment>
<protein>
    <submittedName>
        <fullName evidence="2">Uncharacterized protein</fullName>
    </submittedName>
</protein>
<dbReference type="PANTHER" id="PTHR35307:SF6">
    <property type="entry name" value="TRANSMEMBRANE PROTEIN"/>
    <property type="match status" value="1"/>
</dbReference>